<accession>A0A9D2EKZ3</accession>
<dbReference type="Pfam" id="PF12730">
    <property type="entry name" value="ABC2_membrane_4"/>
    <property type="match status" value="1"/>
</dbReference>
<comment type="caution">
    <text evidence="2">The sequence shown here is derived from an EMBL/GenBank/DDBJ whole genome shotgun (WGS) entry which is preliminary data.</text>
</comment>
<evidence type="ECO:0000256" key="1">
    <source>
        <dbReference type="SAM" id="Phobius"/>
    </source>
</evidence>
<protein>
    <submittedName>
        <fullName evidence="2">ABC transporter permease</fullName>
    </submittedName>
</protein>
<feature type="transmembrane region" description="Helical" evidence="1">
    <location>
        <begin position="204"/>
        <end position="222"/>
    </location>
</feature>
<dbReference type="EMBL" id="DXBR01000059">
    <property type="protein sequence ID" value="HIZ39644.1"/>
    <property type="molecule type" value="Genomic_DNA"/>
</dbReference>
<gene>
    <name evidence="2" type="ORF">H9968_06935</name>
</gene>
<reference evidence="2" key="2">
    <citation type="submission" date="2021-04" db="EMBL/GenBank/DDBJ databases">
        <authorList>
            <person name="Gilroy R."/>
        </authorList>
    </citation>
    <scope>NUCLEOTIDE SEQUENCE</scope>
    <source>
        <strain evidence="2">CHK179-28034</strain>
    </source>
</reference>
<dbReference type="PANTHER" id="PTHR37305">
    <property type="entry name" value="INTEGRAL MEMBRANE PROTEIN-RELATED"/>
    <property type="match status" value="1"/>
</dbReference>
<organism evidence="2 3">
    <name type="scientific">Candidatus Anaerobutyricum stercoris</name>
    <dbReference type="NCBI Taxonomy" id="2838457"/>
    <lineage>
        <taxon>Bacteria</taxon>
        <taxon>Bacillati</taxon>
        <taxon>Bacillota</taxon>
        <taxon>Clostridia</taxon>
        <taxon>Lachnospirales</taxon>
        <taxon>Lachnospiraceae</taxon>
        <taxon>Anaerobutyricum</taxon>
    </lineage>
</organism>
<name>A0A9D2EKZ3_9FIRM</name>
<keyword evidence="1" id="KW-1133">Transmembrane helix</keyword>
<sequence>MTHLLRLELRKFNPKRNIIVTGLLLLFCLLFLTISMVDSMTDPEQTKDSFASMFQMTSILLPFLFLVYAAVLTATFVIGEYNTRTITILFACPLNKKQLIAAKLIIIAGFTAAAMAAGYLLCCGYLIGADAAFDMLEDSFQPALLPRFASAAGSSILACAILSLWSFIAGMIKKSVPAAIISILLVFFLRQVMLSKDSLIQESIGQIAAAALITAIAMYVVFRKKVTAID</sequence>
<dbReference type="PANTHER" id="PTHR37305:SF1">
    <property type="entry name" value="MEMBRANE PROTEIN"/>
    <property type="match status" value="1"/>
</dbReference>
<keyword evidence="1" id="KW-0812">Transmembrane</keyword>
<feature type="transmembrane region" description="Helical" evidence="1">
    <location>
        <begin position="57"/>
        <end position="79"/>
    </location>
</feature>
<evidence type="ECO:0000313" key="2">
    <source>
        <dbReference type="EMBL" id="HIZ39644.1"/>
    </source>
</evidence>
<dbReference type="Proteomes" id="UP000824049">
    <property type="component" value="Unassembled WGS sequence"/>
</dbReference>
<proteinExistence type="predicted"/>
<reference evidence="2" key="1">
    <citation type="journal article" date="2021" name="PeerJ">
        <title>Extensive microbial diversity within the chicken gut microbiome revealed by metagenomics and culture.</title>
        <authorList>
            <person name="Gilroy R."/>
            <person name="Ravi A."/>
            <person name="Getino M."/>
            <person name="Pursley I."/>
            <person name="Horton D.L."/>
            <person name="Alikhan N.F."/>
            <person name="Baker D."/>
            <person name="Gharbi K."/>
            <person name="Hall N."/>
            <person name="Watson M."/>
            <person name="Adriaenssens E.M."/>
            <person name="Foster-Nyarko E."/>
            <person name="Jarju S."/>
            <person name="Secka A."/>
            <person name="Antonio M."/>
            <person name="Oren A."/>
            <person name="Chaudhuri R.R."/>
            <person name="La Ragione R."/>
            <person name="Hildebrand F."/>
            <person name="Pallen M.J."/>
        </authorList>
    </citation>
    <scope>NUCLEOTIDE SEQUENCE</scope>
    <source>
        <strain evidence="2">CHK179-28034</strain>
    </source>
</reference>
<keyword evidence="1" id="KW-0472">Membrane</keyword>
<feature type="transmembrane region" description="Helical" evidence="1">
    <location>
        <begin position="148"/>
        <end position="168"/>
    </location>
</feature>
<dbReference type="AlphaFoldDB" id="A0A9D2EKZ3"/>
<feature type="transmembrane region" description="Helical" evidence="1">
    <location>
        <begin position="175"/>
        <end position="192"/>
    </location>
</feature>
<evidence type="ECO:0000313" key="3">
    <source>
        <dbReference type="Proteomes" id="UP000824049"/>
    </source>
</evidence>
<feature type="transmembrane region" description="Helical" evidence="1">
    <location>
        <begin position="18"/>
        <end position="37"/>
    </location>
</feature>
<feature type="transmembrane region" description="Helical" evidence="1">
    <location>
        <begin position="100"/>
        <end position="128"/>
    </location>
</feature>